<feature type="domain" description="Solute-binding protein family 3/N-terminal" evidence="6">
    <location>
        <begin position="54"/>
        <end position="281"/>
    </location>
</feature>
<evidence type="ECO:0000256" key="4">
    <source>
        <dbReference type="RuleBase" id="RU003744"/>
    </source>
</evidence>
<dbReference type="InterPro" id="IPR018313">
    <property type="entry name" value="SBP_3_CS"/>
</dbReference>
<comment type="similarity">
    <text evidence="1 4">Belongs to the bacterial solute-binding protein 3 family.</text>
</comment>
<name>A0ABQ5R250_9ACTN</name>
<evidence type="ECO:0000256" key="3">
    <source>
        <dbReference type="ARBA" id="ARBA00022729"/>
    </source>
</evidence>
<keyword evidence="3 5" id="KW-0732">Signal</keyword>
<dbReference type="Proteomes" id="UP001144280">
    <property type="component" value="Unassembled WGS sequence"/>
</dbReference>
<proteinExistence type="inferred from homology"/>
<dbReference type="PROSITE" id="PS51257">
    <property type="entry name" value="PROKAR_LIPOPROTEIN"/>
    <property type="match status" value="1"/>
</dbReference>
<dbReference type="SMART" id="SM00062">
    <property type="entry name" value="PBPb"/>
    <property type="match status" value="1"/>
</dbReference>
<accession>A0ABQ5R250</accession>
<comment type="caution">
    <text evidence="7">The sequence shown here is derived from an EMBL/GenBank/DDBJ whole genome shotgun (WGS) entry which is preliminary data.</text>
</comment>
<dbReference type="PROSITE" id="PS01039">
    <property type="entry name" value="SBP_BACTERIAL_3"/>
    <property type="match status" value="1"/>
</dbReference>
<dbReference type="PANTHER" id="PTHR30085:SF6">
    <property type="entry name" value="ABC TRANSPORTER GLUTAMINE-BINDING PROTEIN GLNH"/>
    <property type="match status" value="1"/>
</dbReference>
<dbReference type="InterPro" id="IPR001638">
    <property type="entry name" value="Solute-binding_3/MltF_N"/>
</dbReference>
<evidence type="ECO:0000313" key="7">
    <source>
        <dbReference type="EMBL" id="GLI00490.1"/>
    </source>
</evidence>
<reference evidence="7" key="1">
    <citation type="submission" date="2022-12" db="EMBL/GenBank/DDBJ databases">
        <title>New Phytohabitans aurantiacus sp. RD004123 nov., an actinomycete isolated from soil.</title>
        <authorList>
            <person name="Triningsih D.W."/>
            <person name="Harunari E."/>
            <person name="Igarashi Y."/>
        </authorList>
    </citation>
    <scope>NUCLEOTIDE SEQUENCE</scope>
    <source>
        <strain evidence="7">RD004123</strain>
    </source>
</reference>
<evidence type="ECO:0000256" key="5">
    <source>
        <dbReference type="SAM" id="SignalP"/>
    </source>
</evidence>
<keyword evidence="2" id="KW-0813">Transport</keyword>
<evidence type="ECO:0000256" key="1">
    <source>
        <dbReference type="ARBA" id="ARBA00010333"/>
    </source>
</evidence>
<gene>
    <name evidence="7" type="ORF">Pa4123_57660</name>
</gene>
<organism evidence="7 8">
    <name type="scientific">Phytohabitans aurantiacus</name>
    <dbReference type="NCBI Taxonomy" id="3016789"/>
    <lineage>
        <taxon>Bacteria</taxon>
        <taxon>Bacillati</taxon>
        <taxon>Actinomycetota</taxon>
        <taxon>Actinomycetes</taxon>
        <taxon>Micromonosporales</taxon>
        <taxon>Micromonosporaceae</taxon>
    </lineage>
</organism>
<dbReference type="CDD" id="cd13690">
    <property type="entry name" value="PBP2_GluB"/>
    <property type="match status" value="1"/>
</dbReference>
<sequence length="294" mass="31680">MRMTRMVAVAAVAALSLGIAACGGDDSDSGNDSSSGSKDFAAGSTMEKLNKAQKITIGTKFDQPGFGLKGLDGKPAGFDVEIGKLIADELGIADDKITWVETPSAVREEKIEKAEVDLVVATYTINDKRKERIDFAGPYYEAGQNILVKADDSSITGPDSFKAGDKKVCSVQGSTPATNIEKYLANKASQLVVFDVYQKCVDALTNGQVNAVTTDNVILLGFIARNEGKFKLAGENFTKEPYGIGLKKGDTAFRTFVNDTLDKIFKDGQWEKAWKDTAGKYVDETPTPPTINRY</sequence>
<dbReference type="PANTHER" id="PTHR30085">
    <property type="entry name" value="AMINO ACID ABC TRANSPORTER PERMEASE"/>
    <property type="match status" value="1"/>
</dbReference>
<feature type="signal peptide" evidence="5">
    <location>
        <begin position="1"/>
        <end position="21"/>
    </location>
</feature>
<evidence type="ECO:0000313" key="8">
    <source>
        <dbReference type="Proteomes" id="UP001144280"/>
    </source>
</evidence>
<dbReference type="InterPro" id="IPR051455">
    <property type="entry name" value="Bact_solute-bind_prot3"/>
</dbReference>
<dbReference type="SUPFAM" id="SSF53850">
    <property type="entry name" value="Periplasmic binding protein-like II"/>
    <property type="match status" value="1"/>
</dbReference>
<dbReference type="EMBL" id="BSDI01000032">
    <property type="protein sequence ID" value="GLI00490.1"/>
    <property type="molecule type" value="Genomic_DNA"/>
</dbReference>
<dbReference type="Gene3D" id="3.40.190.10">
    <property type="entry name" value="Periplasmic binding protein-like II"/>
    <property type="match status" value="2"/>
</dbReference>
<dbReference type="Pfam" id="PF00497">
    <property type="entry name" value="SBP_bac_3"/>
    <property type="match status" value="1"/>
</dbReference>
<evidence type="ECO:0000256" key="2">
    <source>
        <dbReference type="ARBA" id="ARBA00022448"/>
    </source>
</evidence>
<protein>
    <submittedName>
        <fullName evidence="7">Glutamate-binding protein</fullName>
    </submittedName>
</protein>
<feature type="chain" id="PRO_5047125562" evidence="5">
    <location>
        <begin position="22"/>
        <end position="294"/>
    </location>
</feature>
<dbReference type="RefSeq" id="WP_281900816.1">
    <property type="nucleotide sequence ID" value="NZ_BSDI01000032.1"/>
</dbReference>
<evidence type="ECO:0000259" key="6">
    <source>
        <dbReference type="SMART" id="SM00062"/>
    </source>
</evidence>
<keyword evidence="8" id="KW-1185">Reference proteome</keyword>